<name>A0A6H5IPL9_9HYME</name>
<dbReference type="InterPro" id="IPR040676">
    <property type="entry name" value="DUF5641"/>
</dbReference>
<feature type="compositionally biased region" description="Basic and acidic residues" evidence="1">
    <location>
        <begin position="1769"/>
        <end position="1795"/>
    </location>
</feature>
<dbReference type="EMBL" id="CADCXV010000959">
    <property type="protein sequence ID" value="CAB0039404.1"/>
    <property type="molecule type" value="Genomic_DNA"/>
</dbReference>
<feature type="domain" description="DUF5641" evidence="2">
    <location>
        <begin position="1405"/>
        <end position="1497"/>
    </location>
</feature>
<dbReference type="InterPro" id="IPR008042">
    <property type="entry name" value="Retrotrans_Pao"/>
</dbReference>
<dbReference type="InterPro" id="IPR043502">
    <property type="entry name" value="DNA/RNA_pol_sf"/>
</dbReference>
<accession>A0A6H5IPL9</accession>
<dbReference type="Gene3D" id="3.30.420.10">
    <property type="entry name" value="Ribonuclease H-like superfamily/Ribonuclease H"/>
    <property type="match status" value="1"/>
</dbReference>
<evidence type="ECO:0000256" key="1">
    <source>
        <dbReference type="SAM" id="MobiDB-lite"/>
    </source>
</evidence>
<evidence type="ECO:0000313" key="4">
    <source>
        <dbReference type="Proteomes" id="UP000479190"/>
    </source>
</evidence>
<dbReference type="Pfam" id="PF05380">
    <property type="entry name" value="Peptidase_A17"/>
    <property type="match status" value="1"/>
</dbReference>
<dbReference type="SUPFAM" id="SSF56672">
    <property type="entry name" value="DNA/RNA polymerases"/>
    <property type="match status" value="1"/>
</dbReference>
<dbReference type="Gene3D" id="3.60.10.10">
    <property type="entry name" value="Endonuclease/exonuclease/phosphatase"/>
    <property type="match status" value="1"/>
</dbReference>
<dbReference type="Proteomes" id="UP000479190">
    <property type="component" value="Unassembled WGS sequence"/>
</dbReference>
<keyword evidence="4" id="KW-1185">Reference proteome</keyword>
<feature type="region of interest" description="Disordered" evidence="1">
    <location>
        <begin position="1638"/>
        <end position="1796"/>
    </location>
</feature>
<dbReference type="Pfam" id="PF03564">
    <property type="entry name" value="DUF1759"/>
    <property type="match status" value="1"/>
</dbReference>
<dbReference type="PANTHER" id="PTHR47331">
    <property type="entry name" value="PHD-TYPE DOMAIN-CONTAINING PROTEIN"/>
    <property type="match status" value="1"/>
</dbReference>
<organism evidence="3 4">
    <name type="scientific">Trichogramma brassicae</name>
    <dbReference type="NCBI Taxonomy" id="86971"/>
    <lineage>
        <taxon>Eukaryota</taxon>
        <taxon>Metazoa</taxon>
        <taxon>Ecdysozoa</taxon>
        <taxon>Arthropoda</taxon>
        <taxon>Hexapoda</taxon>
        <taxon>Insecta</taxon>
        <taxon>Pterygota</taxon>
        <taxon>Neoptera</taxon>
        <taxon>Endopterygota</taxon>
        <taxon>Hymenoptera</taxon>
        <taxon>Apocrita</taxon>
        <taxon>Proctotrupomorpha</taxon>
        <taxon>Chalcidoidea</taxon>
        <taxon>Trichogrammatidae</taxon>
        <taxon>Trichogramma</taxon>
    </lineage>
</organism>
<evidence type="ECO:0000313" key="3">
    <source>
        <dbReference type="EMBL" id="CAB0039404.1"/>
    </source>
</evidence>
<dbReference type="InterPro" id="IPR036691">
    <property type="entry name" value="Endo/exonu/phosph_ase_sf"/>
</dbReference>
<feature type="compositionally biased region" description="Basic and acidic residues" evidence="1">
    <location>
        <begin position="2110"/>
        <end position="2127"/>
    </location>
</feature>
<gene>
    <name evidence="3" type="ORF">TBRA_LOCUS11146</name>
</gene>
<feature type="compositionally biased region" description="Polar residues" evidence="1">
    <location>
        <begin position="428"/>
        <end position="460"/>
    </location>
</feature>
<dbReference type="GO" id="GO:0003676">
    <property type="term" value="F:nucleic acid binding"/>
    <property type="evidence" value="ECO:0007669"/>
    <property type="project" value="InterPro"/>
</dbReference>
<dbReference type="InterPro" id="IPR036397">
    <property type="entry name" value="RNaseH_sf"/>
</dbReference>
<dbReference type="SUPFAM" id="SSF56219">
    <property type="entry name" value="DNase I-like"/>
    <property type="match status" value="1"/>
</dbReference>
<proteinExistence type="predicted"/>
<feature type="region of interest" description="Disordered" evidence="1">
    <location>
        <begin position="2105"/>
        <end position="2138"/>
    </location>
</feature>
<dbReference type="OrthoDB" id="8025181at2759"/>
<feature type="region of interest" description="Disordered" evidence="1">
    <location>
        <begin position="423"/>
        <end position="460"/>
    </location>
</feature>
<dbReference type="InterPro" id="IPR005312">
    <property type="entry name" value="DUF1759"/>
</dbReference>
<dbReference type="Pfam" id="PF18701">
    <property type="entry name" value="DUF5641"/>
    <property type="match status" value="1"/>
</dbReference>
<protein>
    <recommendedName>
        <fullName evidence="2">DUF5641 domain-containing protein</fullName>
    </recommendedName>
</protein>
<evidence type="ECO:0000259" key="2">
    <source>
        <dbReference type="Pfam" id="PF18701"/>
    </source>
</evidence>
<dbReference type="GO" id="GO:0071897">
    <property type="term" value="P:DNA biosynthetic process"/>
    <property type="evidence" value="ECO:0007669"/>
    <property type="project" value="UniProtKB-ARBA"/>
</dbReference>
<reference evidence="3 4" key="1">
    <citation type="submission" date="2020-02" db="EMBL/GenBank/DDBJ databases">
        <authorList>
            <person name="Ferguson B K."/>
        </authorList>
    </citation>
    <scope>NUCLEOTIDE SEQUENCE [LARGE SCALE GENOMIC DNA]</scope>
</reference>
<dbReference type="PANTHER" id="PTHR47331:SF5">
    <property type="entry name" value="RIBONUCLEASE H"/>
    <property type="match status" value="1"/>
</dbReference>
<sequence>MFFLVLLYLSQNKLVFFNKKETRRMANQALQEQLINSQLVINFRTTMLKTPKDRRSAGWLKTNLTQLEEMWKEFFQEHKKLMRDQSLEEDDYFKKDVFSETNTAYTIYKTEILDAMYPGRNVSSLQADEQYAQISMEMPAYRNPLPPINLPQFSGQQLEWETFKDMFTALVHDVPSIPPILKLQYLLRLLTGDAANRLKNVQITAENYANSWQALQDRYDNKKALLFSHMSHIIACPAMQKRSLDEVRGLLDIVRESKNAMDNLHLQPEQMSELWLIHHVVSKLDHTTRLDWEREADRNDHFPTYIELNNFLERSIRVFEAAGHSVAHNNNKMMKSAPNKPRQTSVYTTAIQATRGSGSRACVVCQGTHNVYSCRKFLSWSQPQRYEICKREKLCLNCLQNNHFVKDCPSDKRCFTCGGKHHTKLHSDSQAPRDSANGDQISFVNNESTPAGEDSSTSAYFTNPSVQEQVSNGKLVLLATARVRLQDEFGNEIKVRALIDPCSERSFVSERVITAISVDTKKIAMAMNVMGGLYSSTVEEASVVLKSTLHEDFKKRFSALVMSELTELLPKSRVGGARWEHLRGLTLADPEFHEPNKVDCVIGADLIPGIIMDGIRKGPVGAPLAQRTVFGWTLTGEIHQISAVQLPSVRAFHVQLQPTLHQIVERFWEIEDIAKKQHLTLEEQYCEDYFCKTTTRTETGRFMVRLPFAKSSTFPGSRDIAVSCFTRTERRIAKTPKLDALYKAFMNEYLQLRHMECVPSEHLSRDSFYLPHHGVFRAGDSNKIRVVFNASQKAINRVALNDVLLPGPKLQKDITSVITRWRFSKYVFATDIVKMYRQILVHPDDVDWQRIVWRSDEKKMIQDFRALTVTYGAAPAPFLALRVLQQLANDGRDTHPEAARILDHQVYVDDLFGGGDNMKEAVSRRNQLVHLLSSAGMELGKWSANEVSLLHGVATGDSEEIAMQLHDVVSTLGLKWSTRADCFLFTVSLTSMPSVITKRNILSDVARLFDPLGWLAPVTITAKIILQDLWIERIDWDVPVQGELAQRWQRFRTSIGEVARLRIPRWFGGGERDSWTLHGFADASKRAYAAAVYIVIPGNSSTLMMAKTRVAPAKQETLPRLELCAATLLVRLTKQLLEVLSQQPEEIHFWSDSRVVLDWLKGHPSRWQTFVANRVSEIVNTFPQAQWHHVRSSNNAVDCAKRGLTPEQLLESRLWWNGPSWLTLPAVDWPVEVPEKKDAAATAEVFHVQQAKLINNQSEEIILKGFERFSSYTKLIRVLAYCGRWLHKLRARKNNRNYVTEYVTTAELVWARAILFRTLQRHHYAAEMQCLQSGRQLHKKSKLARLTFFVDEQGLLRLGGRLHNAPLAYNERHPIILPNENIIVKRIVEDAHKYDVSDKQSYRDRWQLLSHMRDAFWNRWRKEVMYQLHLRNKWLHSQENLEKGDLVIIKDDLSPPARWPIGVIINSSPGADGRVRVVTVRTATSTFVRPVIKLIKLPVDAKANEEYERRKKKQLSHEEFTGLLSNIVDEARGKTPILVSGDFNAWSTERGSRETKPMGEALLDALAPLDVLLLNTISKPTFVGQRGGSIYWEDIICSRHPTRPELFAPPARFPLAESPGKRQPVAARSRACSLSPFLRLHPPIPPHLRRPVKIRLEPQGAPRQRRKRRTPPRSPDIPAKRHFGLAFLPVPEKPPSPSPHHSTASPDGSQHEVTDPVPVAPPPTFQTKRQRRNWERAVAHRKRKETKHRGVSEEWPPVAKTRSASSRSNRQDHPSRGIRRRSETSTQGDKGEQKPLLRQLCDEADCDVWGKPYRVVMSRLRAPRTSPPTTPDLKRQAVSSLFPMIVPRPIDAPPLLEEHLIPEVSVEEVRWAYRRMRVRQPRARMGFLTPPSGQQWRHVSTTSAASLRCVSGRSASRHGNRARSHSLEQSCTLPGSAKIVGFADDIAVTVVAKHLDLVEFYSNETIRLVRTAPTDLGLQTADQKTEILLVTSRKVRETITPRAGDHDITSAPCIRYLGVHIDARLRFDERLRIVSDKANRIAGALLGLMPNIGGPRSSRRRLYASVIDSILLYGAPAWSEAAKTHDYANLSKCLLACDLRAKVRPTSPNRQEEVSKSGWSPREDHAQHRFAQKQPTRALCPRRRLDPPVWSTHLELCDGDAGLYPSSRGCASTSLPARDQRATTRLLRCDVRDSQRTCAGPTSR</sequence>
<feature type="compositionally biased region" description="Basic residues" evidence="1">
    <location>
        <begin position="1739"/>
        <end position="1749"/>
    </location>
</feature>